<keyword evidence="1" id="KW-1133">Transmembrane helix</keyword>
<gene>
    <name evidence="2" type="ORF">DIJ64_08305</name>
</gene>
<protein>
    <submittedName>
        <fullName evidence="2">Uncharacterized protein</fullName>
    </submittedName>
</protein>
<feature type="transmembrane region" description="Helical" evidence="1">
    <location>
        <begin position="31"/>
        <end position="51"/>
    </location>
</feature>
<feature type="transmembrane region" description="Helical" evidence="1">
    <location>
        <begin position="63"/>
        <end position="84"/>
    </location>
</feature>
<keyword evidence="1" id="KW-0812">Transmembrane</keyword>
<dbReference type="AlphaFoldDB" id="A0AAD0P508"/>
<sequence length="118" mass="12698">MIAMDPGLVSRVWLNVLHVLRQFPVGMRSPGASLVFSVVVVAANVELDIAFIRGVTSFPKIGLVGIVLATTLVQVFTVGVYYTLLPRDDQLASLLAVDGWNAHIATARKILLLGSLSR</sequence>
<keyword evidence="1" id="KW-0472">Membrane</keyword>
<reference evidence="2 3" key="1">
    <citation type="submission" date="2018-05" db="EMBL/GenBank/DDBJ databases">
        <title>Evolution of small genomes with special reference to Mycobacterium leprae.</title>
        <authorList>
            <person name="Mohanty P.S."/>
            <person name="Bansal A.K."/>
            <person name="Gupta U.D."/>
            <person name="Naaz F."/>
            <person name="Dwivedi V.D."/>
            <person name="Singh H."/>
            <person name="Gupta G."/>
            <person name="Sharma S."/>
            <person name="Arora M."/>
        </authorList>
    </citation>
    <scope>NUCLEOTIDE SEQUENCE [LARGE SCALE GENOMIC DNA]</scope>
    <source>
        <strain evidence="2 3">MRHRU-235-G</strain>
    </source>
</reference>
<dbReference type="EMBL" id="CP029543">
    <property type="protein sequence ID" value="AWV48065.1"/>
    <property type="molecule type" value="Genomic_DNA"/>
</dbReference>
<evidence type="ECO:0000313" key="2">
    <source>
        <dbReference type="EMBL" id="AWV48065.1"/>
    </source>
</evidence>
<organism evidence="2 3">
    <name type="scientific">Mycobacterium leprae</name>
    <dbReference type="NCBI Taxonomy" id="1769"/>
    <lineage>
        <taxon>Bacteria</taxon>
        <taxon>Bacillati</taxon>
        <taxon>Actinomycetota</taxon>
        <taxon>Actinomycetes</taxon>
        <taxon>Mycobacteriales</taxon>
        <taxon>Mycobacteriaceae</taxon>
        <taxon>Mycobacterium</taxon>
    </lineage>
</organism>
<accession>A0AAD0P508</accession>
<proteinExistence type="predicted"/>
<dbReference type="Proteomes" id="UP000249682">
    <property type="component" value="Chromosome"/>
</dbReference>
<name>A0AAD0P508_MYCLR</name>
<evidence type="ECO:0000256" key="1">
    <source>
        <dbReference type="SAM" id="Phobius"/>
    </source>
</evidence>
<evidence type="ECO:0000313" key="3">
    <source>
        <dbReference type="Proteomes" id="UP000249682"/>
    </source>
</evidence>